<keyword evidence="2" id="KW-1185">Reference proteome</keyword>
<reference evidence="1" key="1">
    <citation type="journal article" date="2014" name="Int. J. Syst. Evol. Microbiol.">
        <title>Complete genome sequence of Corynebacterium casei LMG S-19264T (=DSM 44701T), isolated from a smear-ripened cheese.</title>
        <authorList>
            <consortium name="US DOE Joint Genome Institute (JGI-PGF)"/>
            <person name="Walter F."/>
            <person name="Albersmeier A."/>
            <person name="Kalinowski J."/>
            <person name="Ruckert C."/>
        </authorList>
    </citation>
    <scope>NUCLEOTIDE SEQUENCE</scope>
    <source>
        <strain evidence="1">CGMCC 1.6293</strain>
    </source>
</reference>
<gene>
    <name evidence="1" type="ORF">GCM10011534_05550</name>
</gene>
<dbReference type="AlphaFoldDB" id="A0A917SM36"/>
<dbReference type="Proteomes" id="UP000649829">
    <property type="component" value="Unassembled WGS sequence"/>
</dbReference>
<evidence type="ECO:0000313" key="2">
    <source>
        <dbReference type="Proteomes" id="UP000649829"/>
    </source>
</evidence>
<name>A0A917SM36_9RHOB</name>
<accession>A0A917SM36</accession>
<reference evidence="1" key="2">
    <citation type="submission" date="2020-09" db="EMBL/GenBank/DDBJ databases">
        <authorList>
            <person name="Sun Q."/>
            <person name="Zhou Y."/>
        </authorList>
    </citation>
    <scope>NUCLEOTIDE SEQUENCE</scope>
    <source>
        <strain evidence="1">CGMCC 1.6293</strain>
    </source>
</reference>
<dbReference type="EMBL" id="BMLF01000001">
    <property type="protein sequence ID" value="GGL86484.1"/>
    <property type="molecule type" value="Genomic_DNA"/>
</dbReference>
<comment type="caution">
    <text evidence="1">The sequence shown here is derived from an EMBL/GenBank/DDBJ whole genome shotgun (WGS) entry which is preliminary data.</text>
</comment>
<evidence type="ECO:0000313" key="1">
    <source>
        <dbReference type="EMBL" id="GGL86484.1"/>
    </source>
</evidence>
<proteinExistence type="predicted"/>
<protein>
    <submittedName>
        <fullName evidence="1">Uncharacterized protein</fullName>
    </submittedName>
</protein>
<sequence length="77" mass="8666">MIHEFPAVVGQDGAKVLDETFGLRVGKILARDEYMLVKRHVHSISVEAHFIDGPWLLPRAGHERLRGSDPVRKEALP</sequence>
<organism evidence="1 2">
    <name type="scientific">Pseudooceanicola nanhaiensis</name>
    <dbReference type="NCBI Taxonomy" id="375761"/>
    <lineage>
        <taxon>Bacteria</taxon>
        <taxon>Pseudomonadati</taxon>
        <taxon>Pseudomonadota</taxon>
        <taxon>Alphaproteobacteria</taxon>
        <taxon>Rhodobacterales</taxon>
        <taxon>Paracoccaceae</taxon>
        <taxon>Pseudooceanicola</taxon>
    </lineage>
</organism>